<evidence type="ECO:0000313" key="3">
    <source>
        <dbReference type="Proteomes" id="UP000273500"/>
    </source>
</evidence>
<dbReference type="InterPro" id="IPR053147">
    <property type="entry name" value="Hsp_HslJ-like"/>
</dbReference>
<dbReference type="EMBL" id="RWIT01000003">
    <property type="protein sequence ID" value="RSK49610.1"/>
    <property type="molecule type" value="Genomic_DNA"/>
</dbReference>
<evidence type="ECO:0000259" key="1">
    <source>
        <dbReference type="Pfam" id="PF03724"/>
    </source>
</evidence>
<dbReference type="PANTHER" id="PTHR35535:SF2">
    <property type="entry name" value="DUF306 DOMAIN-CONTAINING PROTEIN"/>
    <property type="match status" value="1"/>
</dbReference>
<dbReference type="Proteomes" id="UP000273500">
    <property type="component" value="Unassembled WGS sequence"/>
</dbReference>
<dbReference type="PANTHER" id="PTHR35535">
    <property type="entry name" value="HEAT SHOCK PROTEIN HSLJ"/>
    <property type="match status" value="1"/>
</dbReference>
<protein>
    <submittedName>
        <fullName evidence="2">META domain-containing protein</fullName>
    </submittedName>
</protein>
<keyword evidence="3" id="KW-1185">Reference proteome</keyword>
<organism evidence="2 3">
    <name type="scientific">Hymenobacter rigui</name>
    <dbReference type="NCBI Taxonomy" id="334424"/>
    <lineage>
        <taxon>Bacteria</taxon>
        <taxon>Pseudomonadati</taxon>
        <taxon>Bacteroidota</taxon>
        <taxon>Cytophagia</taxon>
        <taxon>Cytophagales</taxon>
        <taxon>Hymenobacteraceae</taxon>
        <taxon>Hymenobacter</taxon>
    </lineage>
</organism>
<dbReference type="Gene3D" id="2.40.128.270">
    <property type="match status" value="1"/>
</dbReference>
<proteinExistence type="predicted"/>
<feature type="domain" description="DUF306" evidence="1">
    <location>
        <begin position="45"/>
        <end position="144"/>
    </location>
</feature>
<dbReference type="RefSeq" id="WP_125419463.1">
    <property type="nucleotide sequence ID" value="NZ_RWIT01000003.1"/>
</dbReference>
<dbReference type="OrthoDB" id="5348860at2"/>
<dbReference type="InterPro" id="IPR005184">
    <property type="entry name" value="DUF306_Meta_HslJ"/>
</dbReference>
<sequence length="160" mass="17002">MHSPVYSRSLLVLGLFAATACNYDLNERPAASSTPGTVGRLASVASLRNVRWELRQLAGQPAPATEQTPFLILHDNRARVEGRAGCNKFSGPYTMAGPGQLRLGPLVTTRSACASLTAEGAFLKALNQAQSYQVRGSMLSLYGIDTLGTPLAQLEAVPDE</sequence>
<dbReference type="InterPro" id="IPR038670">
    <property type="entry name" value="HslJ-like_sf"/>
</dbReference>
<reference evidence="2 3" key="1">
    <citation type="submission" date="2018-12" db="EMBL/GenBank/DDBJ databases">
        <authorList>
            <person name="Feng G."/>
            <person name="Zhu H."/>
        </authorList>
    </citation>
    <scope>NUCLEOTIDE SEQUENCE [LARGE SCALE GENOMIC DNA]</scope>
    <source>
        <strain evidence="2 3">KCTC 12533</strain>
    </source>
</reference>
<dbReference type="Pfam" id="PF03724">
    <property type="entry name" value="META"/>
    <property type="match status" value="1"/>
</dbReference>
<name>A0A3R9P3X7_9BACT</name>
<accession>A0A3R9P3X7</accession>
<comment type="caution">
    <text evidence="2">The sequence shown here is derived from an EMBL/GenBank/DDBJ whole genome shotgun (WGS) entry which is preliminary data.</text>
</comment>
<dbReference type="AlphaFoldDB" id="A0A3R9P3X7"/>
<gene>
    <name evidence="2" type="ORF">EI291_08970</name>
</gene>
<evidence type="ECO:0000313" key="2">
    <source>
        <dbReference type="EMBL" id="RSK49610.1"/>
    </source>
</evidence>